<dbReference type="OrthoDB" id="274718at2"/>
<evidence type="ECO:0000313" key="4">
    <source>
        <dbReference type="Proteomes" id="UP000078228"/>
    </source>
</evidence>
<dbReference type="InterPro" id="IPR025178">
    <property type="entry name" value="Lnb_N"/>
</dbReference>
<gene>
    <name evidence="3" type="ORF">AO384_0629</name>
</gene>
<accession>A0A198UM80</accession>
<protein>
    <submittedName>
        <fullName evidence="3">Putative membrane protein</fullName>
    </submittedName>
</protein>
<keyword evidence="4" id="KW-1185">Reference proteome</keyword>
<evidence type="ECO:0000256" key="1">
    <source>
        <dbReference type="SAM" id="Phobius"/>
    </source>
</evidence>
<feature type="domain" description="Lnb N-terminal periplasmic" evidence="2">
    <location>
        <begin position="144"/>
        <end position="297"/>
    </location>
</feature>
<dbReference type="AlphaFoldDB" id="A0A198UM80"/>
<dbReference type="EMBL" id="LXHC01000006">
    <property type="protein sequence ID" value="OAU97593.1"/>
    <property type="molecule type" value="Genomic_DNA"/>
</dbReference>
<proteinExistence type="predicted"/>
<feature type="transmembrane region" description="Helical" evidence="1">
    <location>
        <begin position="57"/>
        <end position="75"/>
    </location>
</feature>
<evidence type="ECO:0000259" key="2">
    <source>
        <dbReference type="Pfam" id="PF13387"/>
    </source>
</evidence>
<keyword evidence="1" id="KW-1133">Transmembrane helix</keyword>
<comment type="caution">
    <text evidence="3">The sequence shown here is derived from an EMBL/GenBank/DDBJ whole genome shotgun (WGS) entry which is preliminary data.</text>
</comment>
<feature type="transmembrane region" description="Helical" evidence="1">
    <location>
        <begin position="28"/>
        <end position="50"/>
    </location>
</feature>
<dbReference type="PATRIC" id="fig|480.237.peg.285"/>
<organism evidence="3 4">
    <name type="scientific">Moraxella catarrhalis</name>
    <name type="common">Branhamella catarrhalis</name>
    <dbReference type="NCBI Taxonomy" id="480"/>
    <lineage>
        <taxon>Bacteria</taxon>
        <taxon>Pseudomonadati</taxon>
        <taxon>Pseudomonadota</taxon>
        <taxon>Gammaproteobacteria</taxon>
        <taxon>Moraxellales</taxon>
        <taxon>Moraxellaceae</taxon>
        <taxon>Moraxella</taxon>
    </lineage>
</organism>
<keyword evidence="1" id="KW-0812">Transmembrane</keyword>
<evidence type="ECO:0000313" key="3">
    <source>
        <dbReference type="EMBL" id="OAU97593.1"/>
    </source>
</evidence>
<dbReference type="Proteomes" id="UP000078228">
    <property type="component" value="Unassembled WGS sequence"/>
</dbReference>
<feature type="transmembrane region" description="Helical" evidence="1">
    <location>
        <begin position="81"/>
        <end position="100"/>
    </location>
</feature>
<name>A0A198UM80_MORCA</name>
<sequence>MTMIPLKSDQFRQKLQRLNPFTKPSSVYSAYLASFSLHSAFGLWTVWAVLALSVHRPFGLATYPVILALPIIYLYTFRRSATTQTLLLTAVLSIITFWLYTQKPSNDRPWQDEVKAQIQFHQIGDQVTVKNVRNFEWISKTDYVPRWEVRRYDLSQIKSLDLIVSIWDNDNIGHTLLSFGFDDGQQIAVSFEIRKEIGESFSSIGGFFRQYEMTIIAADEKDIIYTRSNARGERVYLYPLSLPRSEIRKLFLAYLYAAETLAAHPSWYNTLLDNCTTAIFDLLNPIRAIPNDYRILLSGRLPEYLYEIGIIDSDLSFDELKTLAFINPKVEQYNHHNPISSAEFSQKIRENLPDSTIEFDKQVK</sequence>
<reference evidence="3 4" key="1">
    <citation type="journal article" date="2016" name="Genome Biol. Evol.">
        <title>Comparative Genomic Analyses of the Moraxella catarrhalis Serosensitive and Seroresistant Lineages Demonstrate Their Independent Evolution.</title>
        <authorList>
            <person name="Earl J.P."/>
            <person name="de Vries S.P."/>
            <person name="Ahmed A."/>
            <person name="Powell E."/>
            <person name="Schultz M.P."/>
            <person name="Hermans P.W."/>
            <person name="Hill D.J."/>
            <person name="Zhou Z."/>
            <person name="Constantinidou C.I."/>
            <person name="Hu F.Z."/>
            <person name="Bootsma H.J."/>
            <person name="Ehrlich G.D."/>
        </authorList>
    </citation>
    <scope>NUCLEOTIDE SEQUENCE [LARGE SCALE GENOMIC DNA]</scope>
    <source>
        <strain evidence="3 4">Z7542</strain>
    </source>
</reference>
<dbReference type="Pfam" id="PF13387">
    <property type="entry name" value="Lnb_N"/>
    <property type="match status" value="1"/>
</dbReference>
<keyword evidence="1" id="KW-0472">Membrane</keyword>